<feature type="region of interest" description="Disordered" evidence="1">
    <location>
        <begin position="1"/>
        <end position="34"/>
    </location>
</feature>
<proteinExistence type="predicted"/>
<dbReference type="EMBL" id="MJFZ01000095">
    <property type="protein sequence ID" value="RAW38154.1"/>
    <property type="molecule type" value="Genomic_DNA"/>
</dbReference>
<feature type="non-terminal residue" evidence="2">
    <location>
        <position position="1"/>
    </location>
</feature>
<protein>
    <submittedName>
        <fullName evidence="2">Uncharacterized protein</fullName>
    </submittedName>
</protein>
<dbReference type="AlphaFoldDB" id="A0A329SMZ1"/>
<keyword evidence="3" id="KW-1185">Reference proteome</keyword>
<name>A0A329SMZ1_9STRA</name>
<dbReference type="VEuPathDB" id="FungiDB:PC110_g5581"/>
<sequence length="97" mass="11487">GIDQHDQHVSEQTGGGIKEMKEQHTTTPTVMKPTTTITITTMRQVSIRRKDPVAAENVRYLPCDDELYYVPKLKTYHKSWEEFDIYLTKYRRIITQW</sequence>
<accession>A0A329SMZ1</accession>
<dbReference type="Proteomes" id="UP000251314">
    <property type="component" value="Unassembled WGS sequence"/>
</dbReference>
<reference evidence="2 3" key="1">
    <citation type="submission" date="2018-01" db="EMBL/GenBank/DDBJ databases">
        <title>Draft genome of the strawberry crown rot pathogen Phytophthora cactorum.</title>
        <authorList>
            <person name="Armitage A.D."/>
            <person name="Lysoe E."/>
            <person name="Nellist C.F."/>
            <person name="Harrison R.J."/>
            <person name="Brurberg M.B."/>
        </authorList>
    </citation>
    <scope>NUCLEOTIDE SEQUENCE [LARGE SCALE GENOMIC DNA]</scope>
    <source>
        <strain evidence="2 3">10300</strain>
    </source>
</reference>
<dbReference type="OrthoDB" id="10329944at2759"/>
<evidence type="ECO:0000313" key="3">
    <source>
        <dbReference type="Proteomes" id="UP000251314"/>
    </source>
</evidence>
<evidence type="ECO:0000313" key="2">
    <source>
        <dbReference type="EMBL" id="RAW38154.1"/>
    </source>
</evidence>
<comment type="caution">
    <text evidence="2">The sequence shown here is derived from an EMBL/GenBank/DDBJ whole genome shotgun (WGS) entry which is preliminary data.</text>
</comment>
<evidence type="ECO:0000256" key="1">
    <source>
        <dbReference type="SAM" id="MobiDB-lite"/>
    </source>
</evidence>
<organism evidence="2 3">
    <name type="scientific">Phytophthora cactorum</name>
    <dbReference type="NCBI Taxonomy" id="29920"/>
    <lineage>
        <taxon>Eukaryota</taxon>
        <taxon>Sar</taxon>
        <taxon>Stramenopiles</taxon>
        <taxon>Oomycota</taxon>
        <taxon>Peronosporomycetes</taxon>
        <taxon>Peronosporales</taxon>
        <taxon>Peronosporaceae</taxon>
        <taxon>Phytophthora</taxon>
    </lineage>
</organism>
<feature type="compositionally biased region" description="Low complexity" evidence="1">
    <location>
        <begin position="25"/>
        <end position="34"/>
    </location>
</feature>
<gene>
    <name evidence="2" type="ORF">PC110_g5581</name>
</gene>